<evidence type="ECO:0000256" key="10">
    <source>
        <dbReference type="PROSITE-ProRule" id="PRU01379"/>
    </source>
</evidence>
<keyword evidence="7" id="KW-0378">Hydrolase</keyword>
<proteinExistence type="inferred from homology"/>
<sequence length="263" mass="29620">MVSACDEDGEREDAKENKGNEINFYLTRLQRRFSKIVKLENLGKSYEKRAIKVVKISTCFEQPKPVILIDAGIHAREWIAPAMALYIIHQLVENPDNTRLIQSVEWHIVPVLNPDGYEYSHTHVRLFDNYFRERIYFTPITVSCLWKDFGGRQGQESMELMVTEITIFNGEDSLARAANDAIVSEGGKSYKVGSVSNILYRASGGSDDWMKSVGGIALCYTIELPGGGQKGFDLPAAEILPTVSQFFPCMRVFEGHVRNISTT</sequence>
<evidence type="ECO:0000313" key="12">
    <source>
        <dbReference type="EMBL" id="CAD7257507.1"/>
    </source>
</evidence>
<evidence type="ECO:0000256" key="1">
    <source>
        <dbReference type="ARBA" id="ARBA00001947"/>
    </source>
</evidence>
<dbReference type="SMART" id="SM00631">
    <property type="entry name" value="Zn_pept"/>
    <property type="match status" value="1"/>
</dbReference>
<evidence type="ECO:0000256" key="3">
    <source>
        <dbReference type="ARBA" id="ARBA00022645"/>
    </source>
</evidence>
<dbReference type="PROSITE" id="PS00132">
    <property type="entry name" value="CARBOXYPEPT_ZN_1"/>
    <property type="match status" value="1"/>
</dbReference>
<name>A0A7R9ANC8_TIMSH</name>
<feature type="active site" description="Proton donor/acceptor" evidence="10">
    <location>
        <position position="223"/>
    </location>
</feature>
<dbReference type="PANTHER" id="PTHR11705:SF140">
    <property type="entry name" value="FI02848P-RELATED"/>
    <property type="match status" value="1"/>
</dbReference>
<dbReference type="Pfam" id="PF00246">
    <property type="entry name" value="Peptidase_M14"/>
    <property type="match status" value="2"/>
</dbReference>
<evidence type="ECO:0000256" key="2">
    <source>
        <dbReference type="ARBA" id="ARBA00005988"/>
    </source>
</evidence>
<dbReference type="SUPFAM" id="SSF53187">
    <property type="entry name" value="Zn-dependent exopeptidases"/>
    <property type="match status" value="1"/>
</dbReference>
<keyword evidence="8" id="KW-0862">Zinc</keyword>
<dbReference type="Gene3D" id="3.40.630.10">
    <property type="entry name" value="Zn peptidases"/>
    <property type="match status" value="2"/>
</dbReference>
<evidence type="ECO:0000256" key="6">
    <source>
        <dbReference type="ARBA" id="ARBA00022729"/>
    </source>
</evidence>
<dbReference type="InterPro" id="IPR057246">
    <property type="entry name" value="CARBOXYPEPT_ZN_1"/>
</dbReference>
<keyword evidence="3" id="KW-0121">Carboxypeptidase</keyword>
<dbReference type="GO" id="GO:0008270">
    <property type="term" value="F:zinc ion binding"/>
    <property type="evidence" value="ECO:0007669"/>
    <property type="project" value="InterPro"/>
</dbReference>
<dbReference type="AlphaFoldDB" id="A0A7R9ANC8"/>
<dbReference type="InterPro" id="IPR000834">
    <property type="entry name" value="Peptidase_M14"/>
</dbReference>
<protein>
    <recommendedName>
        <fullName evidence="11">Peptidase M14 domain-containing protein</fullName>
    </recommendedName>
</protein>
<dbReference type="PROSITE" id="PS52035">
    <property type="entry name" value="PEPTIDASE_M14"/>
    <property type="match status" value="1"/>
</dbReference>
<evidence type="ECO:0000256" key="9">
    <source>
        <dbReference type="ARBA" id="ARBA00023049"/>
    </source>
</evidence>
<comment type="cofactor">
    <cofactor evidence="1">
        <name>Zn(2+)</name>
        <dbReference type="ChEBI" id="CHEBI:29105"/>
    </cofactor>
</comment>
<keyword evidence="6" id="KW-0732">Signal</keyword>
<dbReference type="PANTHER" id="PTHR11705">
    <property type="entry name" value="PROTEASE FAMILY M14 CARBOXYPEPTIDASE A,B"/>
    <property type="match status" value="1"/>
</dbReference>
<dbReference type="EMBL" id="OC000499">
    <property type="protein sequence ID" value="CAD7257507.1"/>
    <property type="molecule type" value="Genomic_DNA"/>
</dbReference>
<evidence type="ECO:0000256" key="5">
    <source>
        <dbReference type="ARBA" id="ARBA00022723"/>
    </source>
</evidence>
<evidence type="ECO:0000256" key="7">
    <source>
        <dbReference type="ARBA" id="ARBA00022801"/>
    </source>
</evidence>
<keyword evidence="9" id="KW-0482">Metalloprotease</keyword>
<accession>A0A7R9ANC8</accession>
<comment type="similarity">
    <text evidence="2 10">Belongs to the peptidase M14 family.</text>
</comment>
<feature type="domain" description="Peptidase M14" evidence="11">
    <location>
        <begin position="15"/>
        <end position="257"/>
    </location>
</feature>
<gene>
    <name evidence="12" type="ORF">TSIB3V08_LOCUS1765</name>
</gene>
<keyword evidence="5" id="KW-0479">Metal-binding</keyword>
<dbReference type="GO" id="GO:0005615">
    <property type="term" value="C:extracellular space"/>
    <property type="evidence" value="ECO:0007669"/>
    <property type="project" value="TreeGrafter"/>
</dbReference>
<organism evidence="12">
    <name type="scientific">Timema shepardi</name>
    <name type="common">Walking stick</name>
    <dbReference type="NCBI Taxonomy" id="629360"/>
    <lineage>
        <taxon>Eukaryota</taxon>
        <taxon>Metazoa</taxon>
        <taxon>Ecdysozoa</taxon>
        <taxon>Arthropoda</taxon>
        <taxon>Hexapoda</taxon>
        <taxon>Insecta</taxon>
        <taxon>Pterygota</taxon>
        <taxon>Neoptera</taxon>
        <taxon>Polyneoptera</taxon>
        <taxon>Phasmatodea</taxon>
        <taxon>Timematodea</taxon>
        <taxon>Timematoidea</taxon>
        <taxon>Timematidae</taxon>
        <taxon>Timema</taxon>
    </lineage>
</organism>
<reference evidence="12" key="1">
    <citation type="submission" date="2020-11" db="EMBL/GenBank/DDBJ databases">
        <authorList>
            <person name="Tran Van P."/>
        </authorList>
    </citation>
    <scope>NUCLEOTIDE SEQUENCE</scope>
</reference>
<evidence type="ECO:0000259" key="11">
    <source>
        <dbReference type="PROSITE" id="PS52035"/>
    </source>
</evidence>
<dbReference type="GO" id="GO:0004181">
    <property type="term" value="F:metallocarboxypeptidase activity"/>
    <property type="evidence" value="ECO:0007669"/>
    <property type="project" value="InterPro"/>
</dbReference>
<dbReference type="GO" id="GO:0006508">
    <property type="term" value="P:proteolysis"/>
    <property type="evidence" value="ECO:0007669"/>
    <property type="project" value="UniProtKB-KW"/>
</dbReference>
<dbReference type="FunFam" id="3.40.630.10:FF:000084">
    <property type="entry name" value="Carboxypeptidase B2"/>
    <property type="match status" value="1"/>
</dbReference>
<evidence type="ECO:0000256" key="4">
    <source>
        <dbReference type="ARBA" id="ARBA00022670"/>
    </source>
</evidence>
<keyword evidence="4" id="KW-0645">Protease</keyword>
<evidence type="ECO:0000256" key="8">
    <source>
        <dbReference type="ARBA" id="ARBA00022833"/>
    </source>
</evidence>